<dbReference type="Pfam" id="PF00376">
    <property type="entry name" value="MerR"/>
    <property type="match status" value="1"/>
</dbReference>
<protein>
    <submittedName>
        <fullName evidence="7">Cu(I)-responsive transcriptional regulator</fullName>
    </submittedName>
</protein>
<feature type="domain" description="HTH merR-type" evidence="6">
    <location>
        <begin position="1"/>
        <end position="69"/>
    </location>
</feature>
<dbReference type="EMBL" id="JAQSDF010000032">
    <property type="protein sequence ID" value="MDI1231528.1"/>
    <property type="molecule type" value="Genomic_DNA"/>
</dbReference>
<keyword evidence="3" id="KW-0805">Transcription regulation</keyword>
<evidence type="ECO:0000256" key="4">
    <source>
        <dbReference type="ARBA" id="ARBA00023125"/>
    </source>
</evidence>
<dbReference type="GO" id="GO:0005737">
    <property type="term" value="C:cytoplasm"/>
    <property type="evidence" value="ECO:0007669"/>
    <property type="project" value="UniProtKB-SubCell"/>
</dbReference>
<gene>
    <name evidence="7" type="primary">cueR</name>
    <name evidence="7" type="ORF">PSU93_10290</name>
</gene>
<name>A0AA43Q4D6_9GAMM</name>
<evidence type="ECO:0000313" key="7">
    <source>
        <dbReference type="EMBL" id="MDI1231528.1"/>
    </source>
</evidence>
<reference evidence="7" key="1">
    <citation type="submission" date="2023-01" db="EMBL/GenBank/DDBJ databases">
        <title>Biogeochemical cycle of methane in antarctic sediments.</title>
        <authorList>
            <person name="Roldan D.M."/>
            <person name="Menes R.J."/>
        </authorList>
    </citation>
    <scope>NUCLEOTIDE SEQUENCE [LARGE SCALE GENOMIC DNA]</scope>
    <source>
        <strain evidence="7">K-2018 MAG008</strain>
    </source>
</reference>
<evidence type="ECO:0000313" key="8">
    <source>
        <dbReference type="Proteomes" id="UP001160519"/>
    </source>
</evidence>
<evidence type="ECO:0000256" key="2">
    <source>
        <dbReference type="ARBA" id="ARBA00022490"/>
    </source>
</evidence>
<evidence type="ECO:0000256" key="1">
    <source>
        <dbReference type="ARBA" id="ARBA00004496"/>
    </source>
</evidence>
<comment type="caution">
    <text evidence="7">The sequence shown here is derived from an EMBL/GenBank/DDBJ whole genome shotgun (WGS) entry which is preliminary data.</text>
</comment>
<dbReference type="Gene3D" id="1.10.1660.10">
    <property type="match status" value="1"/>
</dbReference>
<dbReference type="Pfam" id="PF09278">
    <property type="entry name" value="MerR-DNA-bind"/>
    <property type="match status" value="1"/>
</dbReference>
<dbReference type="InterPro" id="IPR015358">
    <property type="entry name" value="Tscrpt_reg_MerR_DNA-bd"/>
</dbReference>
<dbReference type="GO" id="GO:0045893">
    <property type="term" value="P:positive regulation of DNA-templated transcription"/>
    <property type="evidence" value="ECO:0007669"/>
    <property type="project" value="InterPro"/>
</dbReference>
<dbReference type="SUPFAM" id="SSF46955">
    <property type="entry name" value="Putative DNA-binding domain"/>
    <property type="match status" value="1"/>
</dbReference>
<evidence type="ECO:0000256" key="3">
    <source>
        <dbReference type="ARBA" id="ARBA00023015"/>
    </source>
</evidence>
<dbReference type="PROSITE" id="PS50937">
    <property type="entry name" value="HTH_MERR_2"/>
    <property type="match status" value="1"/>
</dbReference>
<keyword evidence="4" id="KW-0238">DNA-binding</keyword>
<dbReference type="InterPro" id="IPR009061">
    <property type="entry name" value="DNA-bd_dom_put_sf"/>
</dbReference>
<comment type="subcellular location">
    <subcellularLocation>
        <location evidence="1">Cytoplasm</location>
    </subcellularLocation>
</comment>
<organism evidence="7 8">
    <name type="scientific">Candidatus Methylobacter titanis</name>
    <dbReference type="NCBI Taxonomy" id="3053457"/>
    <lineage>
        <taxon>Bacteria</taxon>
        <taxon>Pseudomonadati</taxon>
        <taxon>Pseudomonadota</taxon>
        <taxon>Gammaproteobacteria</taxon>
        <taxon>Methylococcales</taxon>
        <taxon>Methylococcaceae</taxon>
        <taxon>Methylobacter</taxon>
    </lineage>
</organism>
<dbReference type="CDD" id="cd01108">
    <property type="entry name" value="HTH_CueR"/>
    <property type="match status" value="1"/>
</dbReference>
<dbReference type="InterPro" id="IPR047057">
    <property type="entry name" value="MerR_fam"/>
</dbReference>
<dbReference type="PANTHER" id="PTHR30204:SF94">
    <property type="entry name" value="HEAVY METAL-DEPENDENT TRANSCRIPTIONAL REGULATOR HI_0293-RELATED"/>
    <property type="match status" value="1"/>
</dbReference>
<dbReference type="PANTHER" id="PTHR30204">
    <property type="entry name" value="REDOX-CYCLING DRUG-SENSING TRANSCRIPTIONAL ACTIVATOR SOXR"/>
    <property type="match status" value="1"/>
</dbReference>
<dbReference type="InterPro" id="IPR011789">
    <property type="entry name" value="CueR"/>
</dbReference>
<dbReference type="NCBIfam" id="TIGR02044">
    <property type="entry name" value="CueR"/>
    <property type="match status" value="1"/>
</dbReference>
<dbReference type="AlphaFoldDB" id="A0AA43Q4D6"/>
<keyword evidence="2" id="KW-0963">Cytoplasm</keyword>
<proteinExistence type="predicted"/>
<keyword evidence="8" id="KW-1185">Reference proteome</keyword>
<dbReference type="GO" id="GO:0005507">
    <property type="term" value="F:copper ion binding"/>
    <property type="evidence" value="ECO:0007669"/>
    <property type="project" value="InterPro"/>
</dbReference>
<dbReference type="PRINTS" id="PR00040">
    <property type="entry name" value="HTHMERR"/>
</dbReference>
<dbReference type="SMART" id="SM00422">
    <property type="entry name" value="HTH_MERR"/>
    <property type="match status" value="1"/>
</dbReference>
<keyword evidence="5" id="KW-0804">Transcription</keyword>
<accession>A0AA43Q4D6</accession>
<dbReference type="GO" id="GO:0003700">
    <property type="term" value="F:DNA-binding transcription factor activity"/>
    <property type="evidence" value="ECO:0007669"/>
    <property type="project" value="InterPro"/>
</dbReference>
<evidence type="ECO:0000256" key="5">
    <source>
        <dbReference type="ARBA" id="ARBA00023163"/>
    </source>
</evidence>
<sequence>MNISEAANLTGISAKMIRYYESINLTKKSPRTVSGYRTYSENDLHVLHFIKQARGLGFSLGQIQELLSLWQDPSRASADVKAIAQSHADDLNKRILELTKMRDILDQLAQACPGDHRAECTIIQNLASAHQLAKYSVNEPT</sequence>
<dbReference type="InterPro" id="IPR000551">
    <property type="entry name" value="MerR-type_HTH_dom"/>
</dbReference>
<evidence type="ECO:0000259" key="6">
    <source>
        <dbReference type="PROSITE" id="PS50937"/>
    </source>
</evidence>
<dbReference type="GO" id="GO:0003677">
    <property type="term" value="F:DNA binding"/>
    <property type="evidence" value="ECO:0007669"/>
    <property type="project" value="UniProtKB-KW"/>
</dbReference>
<dbReference type="Proteomes" id="UP001160519">
    <property type="component" value="Unassembled WGS sequence"/>
</dbReference>